<dbReference type="FunFam" id="3.80.10.10:FF:000041">
    <property type="entry name" value="LRR receptor-like serine/threonine-protein kinase ERECTA"/>
    <property type="match status" value="2"/>
</dbReference>
<dbReference type="Gramene" id="TraesNOR2D03G01115740.1">
    <property type="protein sequence ID" value="TraesNOR2D03G01115740.1"/>
    <property type="gene ID" value="TraesNOR2D03G01115740"/>
</dbReference>
<dbReference type="Proteomes" id="UP000019116">
    <property type="component" value="Chromosome 2D"/>
</dbReference>
<keyword evidence="12" id="KW-0547">Nucleotide-binding</keyword>
<sequence>MAPAGTLRPLSTHGILFLFTHLLIFMSSNTVAKSISNGSEVDRQALLSFKESITSDPRQVLSSWNHSISFCSWRGVTCGITLPTRVVSLNLNSAQLSGQLSPWIANLTSLERLDLSENRFSGSIPEELGTLRQLQFMILSVNILEGIIPRSLGTSRSLIHVNLTENHLVGTIPDFHRLPALQTLILSENMLIGSIPRSLGTSRSLKIVDLSFNIFTGNIPDFHKMSTLEFLDLSNNDLSGSIPSSLGNVSSLSHIQNLSMLSLGNNNLSGHLSSELCNISSLIYLDLAQNDLTGQVPSFIGNTLTNLELLDMSGNKFEGLIPSSLANASNLQVIDLGYNLLNGRIPSLGSLLNLQLLILENNFLEAEGWEFLVSLANCSQLEILEMSGNVLNGSLPRSVGNLSRSLVRLNLGRNQIVGTIPVEIFNLASLQMLAMDKNLLSGVIPSIIGNLDRLVVLDLSGNKFSGQIPSAIGNLSQLNQLSLDNNNLSGNIPASLGNCKQLDMLSLSFNSLEGPIPSELTNSTTLLSFDLSNNNLTGSIPLQVGALLQLARLDISVNKLSGQVPLSLGQCVQLVSLRLRSNMLNGSIPQSFSELKSIDQIDLSQNYLVGQIPEFFANMVYLHQLDLSANYFEGPIPTGGIFQKYSAVILDGNAGLCANATTNLFDFPLCPTTSAVESKHALLLVKLIPPIAIALLSFICYVVTVLKRRQAETAPCYKETMKKISYGDIVKATNWLSPVNKISSSRTGSIYIGRFEFDTDLVAIKLFHLEENGAHDSFATECEVLRNTRHRNLVKAVTVCSTVDLENNEFKAIVFDFMANGSLDMWVHPKLHNNSPKRVLSLGQRLRIAMDVALALDYMHNQLTPPLIHCDLKPGNVLLDYDMTARVGDFGSARFLSSTPGSPEDLVGVEGTIGYIAPEYCMGYKVSPGCDVYGFGILLLEMLTGRRPTDAMFTGGLSLHKLVSSAFPGRLREVLDPHLSHEQQRACDRVLMRRYMVPLVEVGLLCSMESPKDRPGMGEVCARILSLKEAFFEFC</sequence>
<evidence type="ECO:0000256" key="3">
    <source>
        <dbReference type="ARBA" id="ARBA00012513"/>
    </source>
</evidence>
<dbReference type="InterPro" id="IPR003591">
    <property type="entry name" value="Leu-rich_rpt_typical-subtyp"/>
</dbReference>
<dbReference type="PROSITE" id="PS00108">
    <property type="entry name" value="PROTEIN_KINASE_ST"/>
    <property type="match status" value="1"/>
</dbReference>
<dbReference type="Pfam" id="PF08263">
    <property type="entry name" value="LRRNT_2"/>
    <property type="match status" value="1"/>
</dbReference>
<keyword evidence="9" id="KW-0812">Transmembrane</keyword>
<dbReference type="Gramene" id="TraesROB_scaffold_083910_01G000200.1">
    <property type="protein sequence ID" value="TraesROB_scaffold_083910_01G000200.1"/>
    <property type="gene ID" value="TraesROB_scaffold_083910_01G000200"/>
</dbReference>
<keyword evidence="17" id="KW-0675">Receptor</keyword>
<dbReference type="Gene3D" id="3.30.200.20">
    <property type="entry name" value="Phosphorylase Kinase, domain 1"/>
    <property type="match status" value="1"/>
</dbReference>
<dbReference type="InterPro" id="IPR001611">
    <property type="entry name" value="Leu-rich_rpt"/>
</dbReference>
<dbReference type="SUPFAM" id="SSF56112">
    <property type="entry name" value="Protein kinase-like (PK-like)"/>
    <property type="match status" value="1"/>
</dbReference>
<evidence type="ECO:0000256" key="18">
    <source>
        <dbReference type="ARBA" id="ARBA00023180"/>
    </source>
</evidence>
<evidence type="ECO:0000256" key="2">
    <source>
        <dbReference type="ARBA" id="ARBA00008684"/>
    </source>
</evidence>
<dbReference type="Gene3D" id="1.10.510.10">
    <property type="entry name" value="Transferase(Phosphotransferase) domain 1"/>
    <property type="match status" value="1"/>
</dbReference>
<dbReference type="GO" id="GO:0005524">
    <property type="term" value="F:ATP binding"/>
    <property type="evidence" value="ECO:0007669"/>
    <property type="project" value="UniProtKB-KW"/>
</dbReference>
<keyword evidence="16" id="KW-0472">Membrane</keyword>
<keyword evidence="5" id="KW-0723">Serine/threonine-protein kinase</keyword>
<comment type="catalytic activity">
    <reaction evidence="19">
        <text>L-threonyl-[protein] + ATP = O-phospho-L-threonyl-[protein] + ADP + H(+)</text>
        <dbReference type="Rhea" id="RHEA:46608"/>
        <dbReference type="Rhea" id="RHEA-COMP:11060"/>
        <dbReference type="Rhea" id="RHEA-COMP:11605"/>
        <dbReference type="ChEBI" id="CHEBI:15378"/>
        <dbReference type="ChEBI" id="CHEBI:30013"/>
        <dbReference type="ChEBI" id="CHEBI:30616"/>
        <dbReference type="ChEBI" id="CHEBI:61977"/>
        <dbReference type="ChEBI" id="CHEBI:456216"/>
        <dbReference type="EC" id="2.7.11.1"/>
    </reaction>
</comment>
<keyword evidence="11" id="KW-0677">Repeat</keyword>
<evidence type="ECO:0000256" key="13">
    <source>
        <dbReference type="ARBA" id="ARBA00022777"/>
    </source>
</evidence>
<dbReference type="RefSeq" id="XP_044330069.1">
    <property type="nucleotide sequence ID" value="XM_044474134.1"/>
</dbReference>
<dbReference type="PANTHER" id="PTHR27008:SF284">
    <property type="entry name" value="PROTEIN KINASE DOMAIN-CONTAINING PROTEIN"/>
    <property type="match status" value="1"/>
</dbReference>
<reference evidence="23" key="1">
    <citation type="submission" date="2018-08" db="EMBL/GenBank/DDBJ databases">
        <authorList>
            <person name="Rossello M."/>
        </authorList>
    </citation>
    <scope>NUCLEOTIDE SEQUENCE [LARGE SCALE GENOMIC DNA]</scope>
    <source>
        <strain evidence="23">cv. Chinese Spring</strain>
    </source>
</reference>
<evidence type="ECO:0000256" key="17">
    <source>
        <dbReference type="ARBA" id="ARBA00023170"/>
    </source>
</evidence>
<dbReference type="Pfam" id="PF00069">
    <property type="entry name" value="Pkinase"/>
    <property type="match status" value="1"/>
</dbReference>
<dbReference type="PRINTS" id="PR00019">
    <property type="entry name" value="LEURICHRPT"/>
</dbReference>
<comment type="similarity">
    <text evidence="2">Belongs to the protein kinase superfamily. Ser/Thr protein kinase family.</text>
</comment>
<evidence type="ECO:0000256" key="20">
    <source>
        <dbReference type="ARBA" id="ARBA00048679"/>
    </source>
</evidence>
<keyword evidence="4" id="KW-1003">Cell membrane</keyword>
<keyword evidence="24" id="KW-1185">Reference proteome</keyword>
<dbReference type="Gramene" id="TraesPARA_EIv1.0_0639880.1">
    <property type="protein sequence ID" value="TraesPARA_EIv1.0_0639880.1.CDS"/>
    <property type="gene ID" value="TraesPARA_EIv1.0_0639880"/>
</dbReference>
<dbReference type="GO" id="GO:0004674">
    <property type="term" value="F:protein serine/threonine kinase activity"/>
    <property type="evidence" value="ECO:0007669"/>
    <property type="project" value="UniProtKB-KW"/>
</dbReference>
<organism evidence="23">
    <name type="scientific">Triticum aestivum</name>
    <name type="common">Wheat</name>
    <dbReference type="NCBI Taxonomy" id="4565"/>
    <lineage>
        <taxon>Eukaryota</taxon>
        <taxon>Viridiplantae</taxon>
        <taxon>Streptophyta</taxon>
        <taxon>Embryophyta</taxon>
        <taxon>Tracheophyta</taxon>
        <taxon>Spermatophyta</taxon>
        <taxon>Magnoliopsida</taxon>
        <taxon>Liliopsida</taxon>
        <taxon>Poales</taxon>
        <taxon>Poaceae</taxon>
        <taxon>BOP clade</taxon>
        <taxon>Pooideae</taxon>
        <taxon>Triticodae</taxon>
        <taxon>Triticeae</taxon>
        <taxon>Triticinae</taxon>
        <taxon>Triticum</taxon>
    </lineage>
</organism>
<dbReference type="FunFam" id="3.80.10.10:FF:000627">
    <property type="entry name" value="Probable leucine-rich repeat receptor-like protein kinase At2g33170"/>
    <property type="match status" value="1"/>
</dbReference>
<dbReference type="GO" id="GO:0005886">
    <property type="term" value="C:plasma membrane"/>
    <property type="evidence" value="ECO:0007669"/>
    <property type="project" value="UniProtKB-SubCell"/>
</dbReference>
<dbReference type="SMART" id="SM00369">
    <property type="entry name" value="LRR_TYP"/>
    <property type="match status" value="7"/>
</dbReference>
<dbReference type="InterPro" id="IPR032675">
    <property type="entry name" value="LRR_dom_sf"/>
</dbReference>
<keyword evidence="7" id="KW-0433">Leucine-rich repeat</keyword>
<dbReference type="Gramene" id="TraesCS2D03G0132700.1">
    <property type="protein sequence ID" value="TraesCS2D03G0132700.1.CDS"/>
    <property type="gene ID" value="TraesCS2D03G0132700"/>
</dbReference>
<evidence type="ECO:0000256" key="12">
    <source>
        <dbReference type="ARBA" id="ARBA00022741"/>
    </source>
</evidence>
<comment type="catalytic activity">
    <reaction evidence="20">
        <text>L-seryl-[protein] + ATP = O-phospho-L-seryl-[protein] + ADP + H(+)</text>
        <dbReference type="Rhea" id="RHEA:17989"/>
        <dbReference type="Rhea" id="RHEA-COMP:9863"/>
        <dbReference type="Rhea" id="RHEA-COMP:11604"/>
        <dbReference type="ChEBI" id="CHEBI:15378"/>
        <dbReference type="ChEBI" id="CHEBI:29999"/>
        <dbReference type="ChEBI" id="CHEBI:30616"/>
        <dbReference type="ChEBI" id="CHEBI:83421"/>
        <dbReference type="ChEBI" id="CHEBI:456216"/>
        <dbReference type="EC" id="2.7.11.1"/>
    </reaction>
</comment>
<keyword evidence="8" id="KW-0808">Transferase</keyword>
<reference evidence="23" key="2">
    <citation type="submission" date="2018-10" db="UniProtKB">
        <authorList>
            <consortium name="EnsemblPlants"/>
        </authorList>
    </citation>
    <scope>IDENTIFICATION</scope>
</reference>
<dbReference type="Pfam" id="PF13855">
    <property type="entry name" value="LRR_8"/>
    <property type="match status" value="1"/>
</dbReference>
<dbReference type="InterPro" id="IPR011009">
    <property type="entry name" value="Kinase-like_dom_sf"/>
</dbReference>
<evidence type="ECO:0000256" key="7">
    <source>
        <dbReference type="ARBA" id="ARBA00022614"/>
    </source>
</evidence>
<dbReference type="InterPro" id="IPR013210">
    <property type="entry name" value="LRR_N_plant-typ"/>
</dbReference>
<dbReference type="AlphaFoldDB" id="A0A3B6D5N7"/>
<evidence type="ECO:0000256" key="14">
    <source>
        <dbReference type="ARBA" id="ARBA00022840"/>
    </source>
</evidence>
<dbReference type="EC" id="2.7.11.1" evidence="3"/>
<feature type="domain" description="Protein kinase" evidence="22">
    <location>
        <begin position="736"/>
        <end position="1032"/>
    </location>
</feature>
<dbReference type="SMR" id="A0A3B6D5N7"/>
<evidence type="ECO:0000256" key="4">
    <source>
        <dbReference type="ARBA" id="ARBA00022475"/>
    </source>
</evidence>
<protein>
    <recommendedName>
        <fullName evidence="3">non-specific serine/threonine protein kinase</fullName>
        <ecNumber evidence="3">2.7.11.1</ecNumber>
    </recommendedName>
</protein>
<dbReference type="PaxDb" id="4565-Traes_2DS_032B64A46.2"/>
<dbReference type="InterPro" id="IPR000719">
    <property type="entry name" value="Prot_kinase_dom"/>
</dbReference>
<dbReference type="STRING" id="4565.A0A3B6D5N7"/>
<accession>A0A3B6D5N7</accession>
<dbReference type="SMART" id="SM00220">
    <property type="entry name" value="S_TKc"/>
    <property type="match status" value="1"/>
</dbReference>
<dbReference type="Gramene" id="TraesKAR2D01G0025350.1">
    <property type="protein sequence ID" value="cds.TraesKAR2D01G0025350.1"/>
    <property type="gene ID" value="TraesKAR2D01G0025350"/>
</dbReference>
<evidence type="ECO:0000256" key="10">
    <source>
        <dbReference type="ARBA" id="ARBA00022729"/>
    </source>
</evidence>
<evidence type="ECO:0000256" key="6">
    <source>
        <dbReference type="ARBA" id="ARBA00022553"/>
    </source>
</evidence>
<feature type="chain" id="PRO_5017181325" description="non-specific serine/threonine protein kinase" evidence="21">
    <location>
        <begin position="33"/>
        <end position="1035"/>
    </location>
</feature>
<evidence type="ECO:0000256" key="15">
    <source>
        <dbReference type="ARBA" id="ARBA00022989"/>
    </source>
</evidence>
<keyword evidence="15" id="KW-1133">Transmembrane helix</keyword>
<dbReference type="FunFam" id="3.80.10.10:FF:000288">
    <property type="entry name" value="LRR receptor-like serine/threonine-protein kinase EFR"/>
    <property type="match status" value="1"/>
</dbReference>
<evidence type="ECO:0000256" key="11">
    <source>
        <dbReference type="ARBA" id="ARBA00022737"/>
    </source>
</evidence>
<keyword evidence="14" id="KW-0067">ATP-binding</keyword>
<dbReference type="PANTHER" id="PTHR27008">
    <property type="entry name" value="OS04G0122200 PROTEIN"/>
    <property type="match status" value="1"/>
</dbReference>
<dbReference type="InterPro" id="IPR008271">
    <property type="entry name" value="Ser/Thr_kinase_AS"/>
</dbReference>
<dbReference type="Gene3D" id="3.80.10.10">
    <property type="entry name" value="Ribonuclease Inhibitor"/>
    <property type="match status" value="4"/>
</dbReference>
<dbReference type="GeneID" id="123051290"/>
<evidence type="ECO:0000256" key="21">
    <source>
        <dbReference type="SAM" id="SignalP"/>
    </source>
</evidence>
<evidence type="ECO:0000256" key="5">
    <source>
        <dbReference type="ARBA" id="ARBA00022527"/>
    </source>
</evidence>
<keyword evidence="13" id="KW-0418">Kinase</keyword>
<gene>
    <name evidence="23" type="primary">LOC123051290</name>
</gene>
<dbReference type="Gramene" id="TraesLAC2D03G01051560.1">
    <property type="protein sequence ID" value="TraesLAC2D03G01051560.1"/>
    <property type="gene ID" value="TraesLAC2D03G01051560"/>
</dbReference>
<evidence type="ECO:0000256" key="8">
    <source>
        <dbReference type="ARBA" id="ARBA00022679"/>
    </source>
</evidence>
<dbReference type="Gramene" id="TraesJAG2D03G01103010.1">
    <property type="protein sequence ID" value="TraesJAG2D03G01103010.1"/>
    <property type="gene ID" value="TraesJAG2D03G01103010"/>
</dbReference>
<evidence type="ECO:0000256" key="19">
    <source>
        <dbReference type="ARBA" id="ARBA00047899"/>
    </source>
</evidence>
<evidence type="ECO:0000259" key="22">
    <source>
        <dbReference type="PROSITE" id="PS50011"/>
    </source>
</evidence>
<dbReference type="Gramene" id="TraesSTA2D03G01088200.1">
    <property type="protein sequence ID" value="TraesSTA2D03G01088200.1"/>
    <property type="gene ID" value="TraesSTA2D03G01088200"/>
</dbReference>
<dbReference type="SUPFAM" id="SSF52058">
    <property type="entry name" value="L domain-like"/>
    <property type="match status" value="2"/>
</dbReference>
<evidence type="ECO:0000256" key="9">
    <source>
        <dbReference type="ARBA" id="ARBA00022692"/>
    </source>
</evidence>
<name>A0A3B6D5N7_WHEAT</name>
<dbReference type="KEGG" id="taes:123051290"/>
<dbReference type="Pfam" id="PF00560">
    <property type="entry name" value="LRR_1"/>
    <property type="match status" value="7"/>
</dbReference>
<keyword evidence="18" id="KW-0325">Glycoprotein</keyword>
<feature type="signal peptide" evidence="21">
    <location>
        <begin position="1"/>
        <end position="32"/>
    </location>
</feature>
<dbReference type="Gramene" id="TraesCLE_scaffold_087604_01G000200.1">
    <property type="protein sequence ID" value="TraesCLE_scaffold_087604_01G000200.1"/>
    <property type="gene ID" value="TraesCLE_scaffold_087604_01G000200"/>
</dbReference>
<dbReference type="FunFam" id="1.10.510.10:FF:000358">
    <property type="entry name" value="Putative leucine-rich repeat receptor-like serine/threonine-protein kinase"/>
    <property type="match status" value="1"/>
</dbReference>
<dbReference type="PROSITE" id="PS50011">
    <property type="entry name" value="PROTEIN_KINASE_DOM"/>
    <property type="match status" value="1"/>
</dbReference>
<dbReference type="Gramene" id="TraesWEE_scaffold_079602_01G000200.1">
    <property type="protein sequence ID" value="TraesWEE_scaffold_079602_01G000200.1"/>
    <property type="gene ID" value="TraesWEE_scaffold_079602_01G000200"/>
</dbReference>
<evidence type="ECO:0000313" key="23">
    <source>
        <dbReference type="EnsemblPlants" id="TraesCS2D02G067800.1"/>
    </source>
</evidence>
<dbReference type="OMA" id="FFANMVY"/>
<evidence type="ECO:0000256" key="1">
    <source>
        <dbReference type="ARBA" id="ARBA00004162"/>
    </source>
</evidence>
<dbReference type="SMART" id="SM00365">
    <property type="entry name" value="LRR_SD22"/>
    <property type="match status" value="6"/>
</dbReference>
<evidence type="ECO:0000313" key="24">
    <source>
        <dbReference type="Proteomes" id="UP000019116"/>
    </source>
</evidence>
<keyword evidence="6" id="KW-0597">Phosphoprotein</keyword>
<dbReference type="EnsemblPlants" id="TraesCS2D02G067800.1">
    <property type="protein sequence ID" value="TraesCS2D02G067800.1"/>
    <property type="gene ID" value="TraesCS2D02G067800"/>
</dbReference>
<keyword evidence="10 21" id="KW-0732">Signal</keyword>
<evidence type="ECO:0000256" key="16">
    <source>
        <dbReference type="ARBA" id="ARBA00023136"/>
    </source>
</evidence>
<proteinExistence type="inferred from homology"/>
<dbReference type="Gramene" id="TraesCAD_scaffold_075624_01G000200.1">
    <property type="protein sequence ID" value="TraesCAD_scaffold_075624_01G000200.1"/>
    <property type="gene ID" value="TraesCAD_scaffold_075624_01G000200"/>
</dbReference>
<dbReference type="InterPro" id="IPR051809">
    <property type="entry name" value="Plant_receptor-like_S/T_kinase"/>
</dbReference>
<comment type="subcellular location">
    <subcellularLocation>
        <location evidence="1">Cell membrane</location>
        <topology evidence="1">Single-pass membrane protein</topology>
    </subcellularLocation>
</comment>
<dbReference type="Gramene" id="TraesCS2D02G067800.1">
    <property type="protein sequence ID" value="TraesCS2D02G067800.1"/>
    <property type="gene ID" value="TraesCS2D02G067800"/>
</dbReference>